<keyword evidence="9 13" id="KW-0694">RNA-binding</keyword>
<evidence type="ECO:0000256" key="8">
    <source>
        <dbReference type="ARBA" id="ARBA00022840"/>
    </source>
</evidence>
<keyword evidence="3 13" id="KW-0820">tRNA-binding</keyword>
<feature type="binding site" evidence="13">
    <location>
        <position position="389"/>
    </location>
    <ligand>
        <name>Zn(2+)</name>
        <dbReference type="ChEBI" id="CHEBI:29105"/>
        <note>catalytic</note>
    </ligand>
</feature>
<keyword evidence="8 13" id="KW-0067">ATP-binding</keyword>
<dbReference type="SUPFAM" id="SSF55681">
    <property type="entry name" value="Class II aaRS and biotin synthetases"/>
    <property type="match status" value="1"/>
</dbReference>
<organism evidence="16 17">
    <name type="scientific">Candidatus Enterocola intestinipullorum</name>
    <dbReference type="NCBI Taxonomy" id="2840783"/>
    <lineage>
        <taxon>Bacteria</taxon>
        <taxon>Pseudomonadati</taxon>
        <taxon>Bacteroidota</taxon>
        <taxon>Bacteroidia</taxon>
        <taxon>Bacteroidales</taxon>
        <taxon>Candidatus Enterocola</taxon>
    </lineage>
</organism>
<evidence type="ECO:0000256" key="3">
    <source>
        <dbReference type="ARBA" id="ARBA00022555"/>
    </source>
</evidence>
<dbReference type="InterPro" id="IPR012675">
    <property type="entry name" value="Beta-grasp_dom_sf"/>
</dbReference>
<comment type="subunit">
    <text evidence="13">Homodimer.</text>
</comment>
<dbReference type="InterPro" id="IPR006195">
    <property type="entry name" value="aa-tRNA-synth_II"/>
</dbReference>
<keyword evidence="6 13" id="KW-0547">Nucleotide-binding</keyword>
<protein>
    <recommendedName>
        <fullName evidence="13">Threonine--tRNA ligase</fullName>
        <ecNumber evidence="13">6.1.1.3</ecNumber>
    </recommendedName>
    <alternativeName>
        <fullName evidence="13">Threonyl-tRNA synthetase</fullName>
        <shortName evidence="13">ThrRS</shortName>
    </alternativeName>
</protein>
<dbReference type="GO" id="GO:0046872">
    <property type="term" value="F:metal ion binding"/>
    <property type="evidence" value="ECO:0007669"/>
    <property type="project" value="UniProtKB-KW"/>
</dbReference>
<evidence type="ECO:0000256" key="13">
    <source>
        <dbReference type="HAMAP-Rule" id="MF_00184"/>
    </source>
</evidence>
<dbReference type="PANTHER" id="PTHR11451">
    <property type="entry name" value="THREONINE-TRNA LIGASE"/>
    <property type="match status" value="1"/>
</dbReference>
<comment type="catalytic activity">
    <reaction evidence="12 13">
        <text>tRNA(Thr) + L-threonine + ATP = L-threonyl-tRNA(Thr) + AMP + diphosphate + H(+)</text>
        <dbReference type="Rhea" id="RHEA:24624"/>
        <dbReference type="Rhea" id="RHEA-COMP:9670"/>
        <dbReference type="Rhea" id="RHEA-COMP:9704"/>
        <dbReference type="ChEBI" id="CHEBI:15378"/>
        <dbReference type="ChEBI" id="CHEBI:30616"/>
        <dbReference type="ChEBI" id="CHEBI:33019"/>
        <dbReference type="ChEBI" id="CHEBI:57926"/>
        <dbReference type="ChEBI" id="CHEBI:78442"/>
        <dbReference type="ChEBI" id="CHEBI:78534"/>
        <dbReference type="ChEBI" id="CHEBI:456215"/>
        <dbReference type="EC" id="6.1.1.3"/>
    </reaction>
</comment>
<dbReference type="GO" id="GO:0005524">
    <property type="term" value="F:ATP binding"/>
    <property type="evidence" value="ECO:0007669"/>
    <property type="project" value="UniProtKB-UniRule"/>
</dbReference>
<accession>A0A9D9EFA5</accession>
<evidence type="ECO:0000313" key="16">
    <source>
        <dbReference type="EMBL" id="MBO8447066.1"/>
    </source>
</evidence>
<reference evidence="16" key="1">
    <citation type="submission" date="2020-10" db="EMBL/GenBank/DDBJ databases">
        <authorList>
            <person name="Gilroy R."/>
        </authorList>
    </citation>
    <scope>NUCLEOTIDE SEQUENCE</scope>
    <source>
        <strain evidence="16">D3-1215</strain>
    </source>
</reference>
<dbReference type="InterPro" id="IPR012676">
    <property type="entry name" value="TGS-like"/>
</dbReference>
<dbReference type="InterPro" id="IPR036621">
    <property type="entry name" value="Anticodon-bd_dom_sf"/>
</dbReference>
<dbReference type="FunFam" id="3.30.930.10:FF:000002">
    <property type="entry name" value="Threonine--tRNA ligase"/>
    <property type="match status" value="1"/>
</dbReference>
<dbReference type="Gene3D" id="3.10.20.30">
    <property type="match status" value="1"/>
</dbReference>
<dbReference type="GO" id="GO:0004829">
    <property type="term" value="F:threonine-tRNA ligase activity"/>
    <property type="evidence" value="ECO:0007669"/>
    <property type="project" value="UniProtKB-UniRule"/>
</dbReference>
<comment type="subcellular location">
    <subcellularLocation>
        <location evidence="13">Cytoplasm</location>
    </subcellularLocation>
</comment>
<dbReference type="InterPro" id="IPR002320">
    <property type="entry name" value="Thr-tRNA-ligase_IIa"/>
</dbReference>
<evidence type="ECO:0000259" key="15">
    <source>
        <dbReference type="PROSITE" id="PS51880"/>
    </source>
</evidence>
<evidence type="ECO:0000256" key="6">
    <source>
        <dbReference type="ARBA" id="ARBA00022741"/>
    </source>
</evidence>
<dbReference type="InterPro" id="IPR012947">
    <property type="entry name" value="tRNA_SAD"/>
</dbReference>
<keyword evidence="7 13" id="KW-0862">Zinc</keyword>
<feature type="domain" description="Aminoacyl-transfer RNA synthetases class-II family profile" evidence="14">
    <location>
        <begin position="243"/>
        <end position="542"/>
    </location>
</feature>
<dbReference type="NCBIfam" id="TIGR00418">
    <property type="entry name" value="thrS"/>
    <property type="match status" value="1"/>
</dbReference>
<name>A0A9D9EFA5_9BACT</name>
<keyword evidence="10 13" id="KW-0648">Protein biosynthesis</keyword>
<evidence type="ECO:0000256" key="7">
    <source>
        <dbReference type="ARBA" id="ARBA00022833"/>
    </source>
</evidence>
<dbReference type="GO" id="GO:0005737">
    <property type="term" value="C:cytoplasm"/>
    <property type="evidence" value="ECO:0007669"/>
    <property type="project" value="UniProtKB-SubCell"/>
</dbReference>
<dbReference type="SMART" id="SM00863">
    <property type="entry name" value="tRNA_SAD"/>
    <property type="match status" value="1"/>
</dbReference>
<dbReference type="InterPro" id="IPR002314">
    <property type="entry name" value="aa-tRNA-synt_IIb"/>
</dbReference>
<evidence type="ECO:0000256" key="2">
    <source>
        <dbReference type="ARBA" id="ARBA00022490"/>
    </source>
</evidence>
<dbReference type="InterPro" id="IPR004095">
    <property type="entry name" value="TGS"/>
</dbReference>
<dbReference type="CDD" id="cd00771">
    <property type="entry name" value="ThrRS_core"/>
    <property type="match status" value="1"/>
</dbReference>
<evidence type="ECO:0000256" key="1">
    <source>
        <dbReference type="ARBA" id="ARBA00008226"/>
    </source>
</evidence>
<dbReference type="EMBL" id="JADIMR010000073">
    <property type="protein sequence ID" value="MBO8447066.1"/>
    <property type="molecule type" value="Genomic_DNA"/>
</dbReference>
<dbReference type="HAMAP" id="MF_00184">
    <property type="entry name" value="Thr_tRNA_synth"/>
    <property type="match status" value="1"/>
</dbReference>
<dbReference type="Gene3D" id="3.30.930.10">
    <property type="entry name" value="Bira Bifunctional Protein, Domain 2"/>
    <property type="match status" value="1"/>
</dbReference>
<dbReference type="Pfam" id="PF07973">
    <property type="entry name" value="tRNA_SAD"/>
    <property type="match status" value="1"/>
</dbReference>
<dbReference type="FunFam" id="3.30.980.10:FF:000005">
    <property type="entry name" value="Threonyl-tRNA synthetase, mitochondrial"/>
    <property type="match status" value="1"/>
</dbReference>
<dbReference type="FunFam" id="3.30.54.20:FF:000002">
    <property type="entry name" value="Threonine--tRNA ligase"/>
    <property type="match status" value="1"/>
</dbReference>
<proteinExistence type="inferred from homology"/>
<dbReference type="PROSITE" id="PS50862">
    <property type="entry name" value="AA_TRNA_LIGASE_II"/>
    <property type="match status" value="1"/>
</dbReference>
<comment type="similarity">
    <text evidence="1 13">Belongs to the class-II aminoacyl-tRNA synthetase family.</text>
</comment>
<dbReference type="SUPFAM" id="SSF81271">
    <property type="entry name" value="TGS-like"/>
    <property type="match status" value="1"/>
</dbReference>
<evidence type="ECO:0000256" key="5">
    <source>
        <dbReference type="ARBA" id="ARBA00022723"/>
    </source>
</evidence>
<keyword evidence="4 13" id="KW-0436">Ligase</keyword>
<comment type="cofactor">
    <cofactor evidence="13">
        <name>Zn(2+)</name>
        <dbReference type="ChEBI" id="CHEBI:29105"/>
    </cofactor>
    <text evidence="13">Binds 1 zinc ion per subunit.</text>
</comment>
<dbReference type="EC" id="6.1.1.3" evidence="13"/>
<comment type="caution">
    <text evidence="13">Lacks conserved residue(s) required for the propagation of feature annotation.</text>
</comment>
<feature type="binding site" evidence="13">
    <location>
        <position position="519"/>
    </location>
    <ligand>
        <name>Zn(2+)</name>
        <dbReference type="ChEBI" id="CHEBI:29105"/>
        <note>catalytic</note>
    </ligand>
</feature>
<dbReference type="CDD" id="cd00860">
    <property type="entry name" value="ThrRS_anticodon"/>
    <property type="match status" value="1"/>
</dbReference>
<evidence type="ECO:0000256" key="9">
    <source>
        <dbReference type="ARBA" id="ARBA00022884"/>
    </source>
</evidence>
<dbReference type="InterPro" id="IPR018163">
    <property type="entry name" value="Thr/Ala-tRNA-synth_IIc_edit"/>
</dbReference>
<keyword evidence="11 13" id="KW-0030">Aminoacyl-tRNA synthetase</keyword>
<dbReference type="InterPro" id="IPR047246">
    <property type="entry name" value="ThrRS_anticodon"/>
</dbReference>
<dbReference type="InterPro" id="IPR004154">
    <property type="entry name" value="Anticodon-bd"/>
</dbReference>
<feature type="domain" description="TGS" evidence="15">
    <location>
        <begin position="1"/>
        <end position="61"/>
    </location>
</feature>
<comment type="caution">
    <text evidence="16">The sequence shown here is derived from an EMBL/GenBank/DDBJ whole genome shotgun (WGS) entry which is preliminary data.</text>
</comment>
<evidence type="ECO:0000256" key="10">
    <source>
        <dbReference type="ARBA" id="ARBA00022917"/>
    </source>
</evidence>
<dbReference type="Gene3D" id="3.40.50.800">
    <property type="entry name" value="Anticodon-binding domain"/>
    <property type="match status" value="1"/>
</dbReference>
<keyword evidence="2 13" id="KW-0963">Cytoplasm</keyword>
<gene>
    <name evidence="13 16" type="primary">thrS</name>
    <name evidence="16" type="ORF">IAC32_04910</name>
</gene>
<feature type="binding site" evidence="13">
    <location>
        <position position="338"/>
    </location>
    <ligand>
        <name>Zn(2+)</name>
        <dbReference type="ChEBI" id="CHEBI:29105"/>
        <note>catalytic</note>
    </ligand>
</feature>
<dbReference type="GO" id="GO:0000049">
    <property type="term" value="F:tRNA binding"/>
    <property type="evidence" value="ECO:0007669"/>
    <property type="project" value="UniProtKB-KW"/>
</dbReference>
<dbReference type="PROSITE" id="PS51880">
    <property type="entry name" value="TGS"/>
    <property type="match status" value="1"/>
</dbReference>
<evidence type="ECO:0000313" key="17">
    <source>
        <dbReference type="Proteomes" id="UP000823637"/>
    </source>
</evidence>
<dbReference type="Pfam" id="PF03129">
    <property type="entry name" value="HGTP_anticodon"/>
    <property type="match status" value="1"/>
</dbReference>
<dbReference type="CDD" id="cd01667">
    <property type="entry name" value="TGS_ThrRS"/>
    <property type="match status" value="1"/>
</dbReference>
<dbReference type="Gene3D" id="3.30.980.10">
    <property type="entry name" value="Threonyl-trna Synthetase, Chain A, domain 2"/>
    <property type="match status" value="1"/>
</dbReference>
<dbReference type="InterPro" id="IPR033728">
    <property type="entry name" value="ThrRS_core"/>
</dbReference>
<sequence>MVKIKFPDGSVKEYESGVTGLQIAESISPRLAQEVLAVGVNGSVTELNRPITEDSEIKLYKWEDAEGKHAFWHTSAHLMAEALQELYPGIQFGIGPAIENGFYYDVDPGDGVVIKESDFPAIEAKVAEIVARKENVVREEISKKDALEFFASKHENYKLELINDLQDGTITIYRQGNFTDLCKGPHICNTGLIKAFKLLSVAGAYWRGDEKRKQLTRLYAISFPKKKMLDEYLEMLEEAKKRDHRKIGKELELFMFSDTVGKGLPIWLPKGTALRLRLEDFLKRIQKQFGYQQVMTPHIGQKQLYVTSGHYAKYGKDSFQPIHTPEEGEEYLLKPMNCPHHCEIYKFKPRSYKDLPLRFAEFGTVYRYEQSGELHGLTRVRSFTQDDAHIFCRPDQLKEEFLKVMDIIFIIFNALDFKNFEAQISLRDPNDKEKYIGYDDVWEKAEAAIVEACQAKGLNARVELGEAAFYGPKLDFMVKDAIGRRWQLGTIQVDYNLPERFQLEYVGEDNQKHRPVMIHRAPFGSMERFVAVLIEHTGGKFPLWLTPTQAVVLPISEKFNDYAREVVEKLQAMDVRVELDDRNEKIGRKIRDNELKRIPYMLVVGEKEMADGHVSVRKQGDGDKGSMSVDDFAKLVNDEVLAQTKDFI</sequence>
<evidence type="ECO:0000256" key="12">
    <source>
        <dbReference type="ARBA" id="ARBA00049515"/>
    </source>
</evidence>
<dbReference type="FunFam" id="3.10.20.30:FF:000005">
    <property type="entry name" value="Threonine--tRNA ligase"/>
    <property type="match status" value="1"/>
</dbReference>
<dbReference type="SUPFAM" id="SSF55186">
    <property type="entry name" value="ThrRS/AlaRS common domain"/>
    <property type="match status" value="1"/>
</dbReference>
<dbReference type="PANTHER" id="PTHR11451:SF44">
    <property type="entry name" value="THREONINE--TRNA LIGASE, CHLOROPLASTIC_MITOCHONDRIAL 2"/>
    <property type="match status" value="1"/>
</dbReference>
<reference evidence="16" key="2">
    <citation type="journal article" date="2021" name="PeerJ">
        <title>Extensive microbial diversity within the chicken gut microbiome revealed by metagenomics and culture.</title>
        <authorList>
            <person name="Gilroy R."/>
            <person name="Ravi A."/>
            <person name="Getino M."/>
            <person name="Pursley I."/>
            <person name="Horton D.L."/>
            <person name="Alikhan N.F."/>
            <person name="Baker D."/>
            <person name="Gharbi K."/>
            <person name="Hall N."/>
            <person name="Watson M."/>
            <person name="Adriaenssens E.M."/>
            <person name="Foster-Nyarko E."/>
            <person name="Jarju S."/>
            <person name="Secka A."/>
            <person name="Antonio M."/>
            <person name="Oren A."/>
            <person name="Chaudhuri R.R."/>
            <person name="La Ragione R."/>
            <person name="Hildebrand F."/>
            <person name="Pallen M.J."/>
        </authorList>
    </citation>
    <scope>NUCLEOTIDE SEQUENCE</scope>
    <source>
        <strain evidence="16">D3-1215</strain>
    </source>
</reference>
<dbReference type="AlphaFoldDB" id="A0A9D9EFA5"/>
<keyword evidence="5 13" id="KW-0479">Metal-binding</keyword>
<dbReference type="PRINTS" id="PR01047">
    <property type="entry name" value="TRNASYNTHTHR"/>
</dbReference>
<dbReference type="Pfam" id="PF02824">
    <property type="entry name" value="TGS"/>
    <property type="match status" value="1"/>
</dbReference>
<evidence type="ECO:0000259" key="14">
    <source>
        <dbReference type="PROSITE" id="PS50862"/>
    </source>
</evidence>
<dbReference type="GO" id="GO:0006435">
    <property type="term" value="P:threonyl-tRNA aminoacylation"/>
    <property type="evidence" value="ECO:0007669"/>
    <property type="project" value="UniProtKB-UniRule"/>
</dbReference>
<dbReference type="InterPro" id="IPR045864">
    <property type="entry name" value="aa-tRNA-synth_II/BPL/LPL"/>
</dbReference>
<dbReference type="Pfam" id="PF00587">
    <property type="entry name" value="tRNA-synt_2b"/>
    <property type="match status" value="1"/>
</dbReference>
<dbReference type="FunFam" id="3.40.50.800:FF:000001">
    <property type="entry name" value="Threonine--tRNA ligase"/>
    <property type="match status" value="1"/>
</dbReference>
<evidence type="ECO:0000256" key="4">
    <source>
        <dbReference type="ARBA" id="ARBA00022598"/>
    </source>
</evidence>
<dbReference type="Gene3D" id="3.30.54.20">
    <property type="match status" value="1"/>
</dbReference>
<evidence type="ECO:0000256" key="11">
    <source>
        <dbReference type="ARBA" id="ARBA00023146"/>
    </source>
</evidence>
<dbReference type="Proteomes" id="UP000823637">
    <property type="component" value="Unassembled WGS sequence"/>
</dbReference>
<dbReference type="SUPFAM" id="SSF52954">
    <property type="entry name" value="Class II aaRS ABD-related"/>
    <property type="match status" value="1"/>
</dbReference>